<dbReference type="PANTHER" id="PTHR37937">
    <property type="entry name" value="CONJUGATIVE TRANSFER: DNA TRANSPORT"/>
    <property type="match status" value="1"/>
</dbReference>
<gene>
    <name evidence="8" type="ORF">BAE30_07965</name>
</gene>
<dbReference type="GO" id="GO:0005886">
    <property type="term" value="C:plasma membrane"/>
    <property type="evidence" value="ECO:0007669"/>
    <property type="project" value="UniProtKB-SubCell"/>
</dbReference>
<evidence type="ECO:0000256" key="1">
    <source>
        <dbReference type="ARBA" id="ARBA00004651"/>
    </source>
</evidence>
<comment type="subcellular location">
    <subcellularLocation>
        <location evidence="1">Cell membrane</location>
        <topology evidence="1">Multi-pass membrane protein</topology>
    </subcellularLocation>
</comment>
<dbReference type="AlphaFoldDB" id="A0A1E7YVR6"/>
<evidence type="ECO:0000256" key="2">
    <source>
        <dbReference type="ARBA" id="ARBA00022475"/>
    </source>
</evidence>
<dbReference type="Proteomes" id="UP000175707">
    <property type="component" value="Unassembled WGS sequence"/>
</dbReference>
<evidence type="ECO:0000313" key="9">
    <source>
        <dbReference type="Proteomes" id="UP000175707"/>
    </source>
</evidence>
<dbReference type="SUPFAM" id="SSF52540">
    <property type="entry name" value="P-loop containing nucleoside triphosphate hydrolases"/>
    <property type="match status" value="1"/>
</dbReference>
<evidence type="ECO:0000259" key="7">
    <source>
        <dbReference type="Pfam" id="PF10412"/>
    </source>
</evidence>
<dbReference type="CDD" id="cd01127">
    <property type="entry name" value="TrwB_TraG_TraD_VirD4"/>
    <property type="match status" value="1"/>
</dbReference>
<evidence type="ECO:0000313" key="8">
    <source>
        <dbReference type="EMBL" id="OFC60518.1"/>
    </source>
</evidence>
<evidence type="ECO:0000256" key="3">
    <source>
        <dbReference type="ARBA" id="ARBA00022692"/>
    </source>
</evidence>
<comment type="caution">
    <text evidence="8">The sequence shown here is derived from an EMBL/GenBank/DDBJ whole genome shotgun (WGS) entry which is preliminary data.</text>
</comment>
<name>A0A1E7YVR6_9PROT</name>
<dbReference type="InterPro" id="IPR019476">
    <property type="entry name" value="T4SS_TraD_DNA-bd"/>
</dbReference>
<dbReference type="RefSeq" id="WP_309221208.1">
    <property type="nucleotide sequence ID" value="NZ_CP133598.1"/>
</dbReference>
<proteinExistence type="predicted"/>
<feature type="domain" description="Type IV secretion system coupling protein TraD DNA-binding" evidence="7">
    <location>
        <begin position="60"/>
        <end position="447"/>
    </location>
</feature>
<dbReference type="Pfam" id="PF10412">
    <property type="entry name" value="TrwB_AAD_bind"/>
    <property type="match status" value="1"/>
</dbReference>
<keyword evidence="3" id="KW-0812">Transmembrane</keyword>
<dbReference type="EMBL" id="LZYH01000522">
    <property type="protein sequence ID" value="OFC60518.1"/>
    <property type="molecule type" value="Genomic_DNA"/>
</dbReference>
<organism evidence="8 9">
    <name type="scientific">Acidithiobacillus caldus</name>
    <dbReference type="NCBI Taxonomy" id="33059"/>
    <lineage>
        <taxon>Bacteria</taxon>
        <taxon>Pseudomonadati</taxon>
        <taxon>Pseudomonadota</taxon>
        <taxon>Acidithiobacillia</taxon>
        <taxon>Acidithiobacillales</taxon>
        <taxon>Acidithiobacillaceae</taxon>
        <taxon>Acidithiobacillus</taxon>
    </lineage>
</organism>
<reference evidence="8 9" key="1">
    <citation type="submission" date="2016-06" db="EMBL/GenBank/DDBJ databases">
        <title>Gene turnover analysis identifies the evolutionary adaptation of the extremophile Acidithiobacillus caldus.</title>
        <authorList>
            <person name="Zhang X."/>
        </authorList>
    </citation>
    <scope>NUCLEOTIDE SEQUENCE [LARGE SCALE GENOMIC DNA]</scope>
    <source>
        <strain evidence="8 9">S1</strain>
    </source>
</reference>
<protein>
    <recommendedName>
        <fullName evidence="7">Type IV secretion system coupling protein TraD DNA-binding domain-containing protein</fullName>
    </recommendedName>
</protein>
<keyword evidence="5" id="KW-0472">Membrane</keyword>
<feature type="region of interest" description="Disordered" evidence="6">
    <location>
        <begin position="390"/>
        <end position="413"/>
    </location>
</feature>
<accession>A0A1E7YVR6</accession>
<keyword evidence="4" id="KW-1133">Transmembrane helix</keyword>
<evidence type="ECO:0000256" key="5">
    <source>
        <dbReference type="ARBA" id="ARBA00023136"/>
    </source>
</evidence>
<dbReference type="InterPro" id="IPR051539">
    <property type="entry name" value="T4SS-coupling_protein"/>
</dbReference>
<evidence type="ECO:0000256" key="4">
    <source>
        <dbReference type="ARBA" id="ARBA00022989"/>
    </source>
</evidence>
<dbReference type="InterPro" id="IPR027417">
    <property type="entry name" value="P-loop_NTPase"/>
</dbReference>
<dbReference type="PANTHER" id="PTHR37937:SF1">
    <property type="entry name" value="CONJUGATIVE TRANSFER: DNA TRANSPORT"/>
    <property type="match status" value="1"/>
</dbReference>
<keyword evidence="2" id="KW-1003">Cell membrane</keyword>
<evidence type="ECO:0000256" key="6">
    <source>
        <dbReference type="SAM" id="MobiDB-lite"/>
    </source>
</evidence>
<sequence length="479" mass="53237">MFGLFGNRGKTAAQAMVAAAQPATPATGTHEEHVRGTKVVDCTPQQMRDWLWSQKLPNQIQIGYVPIDVQDEWQHFLLAGGPGTGKSLSLKWMLETIRARDEKALVYDPVGDLVGQFYRPGVDIILNPLDERDAGWYPWADLERHELPAFSQAIIPEPSGQQDPFWAKSAQAALQALMLGTRCIDDVLRYGIYESDDVLMALVRKMGKAGLVGQEKTFSGVRAQLAVGLEKLALLQNITPEQHAEGQGFSLKRWVESDYDRRWVFLLSRKSQQESLKPLITLWTDTVVRAALSLQPSPSRRIWLSLDELPSLGKLPSLAPAMAEGRKYGLSAILGLQTIQQLRQTYGREEAAVIYGLPKNRLILRIHDAETCDEMSKELGEYQRKRVTISSSQGSNWGSSGGDSYSESSGGSHSISASEQMVIERAVMPAEIANLPDRVGYVRTGGRVAKVLVPIPAQPWAETQPHHISRPQRRLPWEV</sequence>
<dbReference type="Gene3D" id="3.40.50.300">
    <property type="entry name" value="P-loop containing nucleotide triphosphate hydrolases"/>
    <property type="match status" value="2"/>
</dbReference>